<comment type="caution">
    <text evidence="1">The sequence shown here is derived from an EMBL/GenBank/DDBJ whole genome shotgun (WGS) entry which is preliminary data.</text>
</comment>
<gene>
    <name evidence="1" type="ORF">LTS18_010194</name>
</gene>
<keyword evidence="2" id="KW-1185">Reference proteome</keyword>
<feature type="non-terminal residue" evidence="1">
    <location>
        <position position="455"/>
    </location>
</feature>
<dbReference type="EMBL" id="JAWDJW010002827">
    <property type="protein sequence ID" value="KAK3077463.1"/>
    <property type="molecule type" value="Genomic_DNA"/>
</dbReference>
<accession>A0ACC3DLV5</accession>
<evidence type="ECO:0000313" key="1">
    <source>
        <dbReference type="EMBL" id="KAK3077463.1"/>
    </source>
</evidence>
<evidence type="ECO:0000313" key="2">
    <source>
        <dbReference type="Proteomes" id="UP001186974"/>
    </source>
</evidence>
<organism evidence="1 2">
    <name type="scientific">Coniosporium uncinatum</name>
    <dbReference type="NCBI Taxonomy" id="93489"/>
    <lineage>
        <taxon>Eukaryota</taxon>
        <taxon>Fungi</taxon>
        <taxon>Dikarya</taxon>
        <taxon>Ascomycota</taxon>
        <taxon>Pezizomycotina</taxon>
        <taxon>Dothideomycetes</taxon>
        <taxon>Dothideomycetes incertae sedis</taxon>
        <taxon>Coniosporium</taxon>
    </lineage>
</organism>
<proteinExistence type="predicted"/>
<protein>
    <submittedName>
        <fullName evidence="1">Uncharacterized protein</fullName>
    </submittedName>
</protein>
<dbReference type="Proteomes" id="UP001186974">
    <property type="component" value="Unassembled WGS sequence"/>
</dbReference>
<reference evidence="1" key="1">
    <citation type="submission" date="2024-09" db="EMBL/GenBank/DDBJ databases">
        <title>Black Yeasts Isolated from many extreme environments.</title>
        <authorList>
            <person name="Coleine C."/>
            <person name="Stajich J.E."/>
            <person name="Selbmann L."/>
        </authorList>
    </citation>
    <scope>NUCLEOTIDE SEQUENCE</scope>
    <source>
        <strain evidence="1">CCFEE 5737</strain>
    </source>
</reference>
<name>A0ACC3DLV5_9PEZI</name>
<sequence>MASYKSQYDPTSRPEASSEIPQRLSSSRLPTRKPSQHAQPQPQVQPSRPSRRDSVGNNHDTNATRFPIVRKAPPPIYANIGEPKKGASTFPPTSVPQIGSRVDSSRYMDPKSFGTRFAKYEAASRTPSLVSGSSVSTPESPNSQVLRRRSISIGKAGSTTRTDPMSSPNASGSPVNMHDDLFEDSVLGITLPAVPEAYLPLVADHGSPGALLHPSKMSPFLATHSLPPPTPLYTSSNTPSSRYTESPGPLSVPSLSSTPTSLSSYSPGLVVTSRSMPTVGQASPARSRPPLARQRTENSPDLRDTRGLSCVRESSSSSSASTVIEYSPEQQTKFKETKAFSPERLPPTEEAAFEPANPSIRSVQDKGSSGFMARSRVITPIVPPPELAHLMDPPQMPASSGSVKPARPSREGTPDISSFKQPSPIVYSNMASLPSPSYRRRPSAESRAASTSPVT</sequence>